<accession>A0A0M0JHT6</accession>
<evidence type="ECO:0000313" key="2">
    <source>
        <dbReference type="EMBL" id="KOO26020.1"/>
    </source>
</evidence>
<comment type="caution">
    <text evidence="2">The sequence shown here is derived from an EMBL/GenBank/DDBJ whole genome shotgun (WGS) entry which is preliminary data.</text>
</comment>
<dbReference type="InterPro" id="IPR004843">
    <property type="entry name" value="Calcineurin-like_PHP"/>
</dbReference>
<name>A0A0M0JHT6_9EUKA</name>
<dbReference type="AlphaFoldDB" id="A0A0M0JHT6"/>
<sequence length="194" mass="21726">MAMADVIWAIGDLHGDVHCARAWLRRTGAVNLTSWQWLDERSRLIFLGDYIDKGPDSRAVLELVHRLTVEFPERVTALLGNHELNLLIDRTRQPGDRYLDYAYAAAHPAQYSSWLSGAIGGSPSEAEQRTLSALYAALQEVYAQGLQAKRTAACEGQVVRLERAAKGMDSWSVHVVHMEGEDAEPDQEEKLELR</sequence>
<dbReference type="EMBL" id="JWZX01002901">
    <property type="protein sequence ID" value="KOO26020.1"/>
    <property type="molecule type" value="Genomic_DNA"/>
</dbReference>
<gene>
    <name evidence="2" type="ORF">Ctob_005234</name>
</gene>
<dbReference type="PANTHER" id="PTHR46546:SF4">
    <property type="entry name" value="SHEWANELLA-LIKE PROTEIN PHOSPHATASE 1"/>
    <property type="match status" value="1"/>
</dbReference>
<dbReference type="Proteomes" id="UP000037460">
    <property type="component" value="Unassembled WGS sequence"/>
</dbReference>
<dbReference type="Gene3D" id="3.60.21.10">
    <property type="match status" value="1"/>
</dbReference>
<proteinExistence type="predicted"/>
<dbReference type="InterPro" id="IPR029052">
    <property type="entry name" value="Metallo-depent_PP-like"/>
</dbReference>
<dbReference type="OrthoDB" id="10267127at2759"/>
<reference evidence="3" key="1">
    <citation type="journal article" date="2015" name="PLoS Genet.">
        <title>Genome Sequence and Transcriptome Analyses of Chrysochromulina tobin: Metabolic Tools for Enhanced Algal Fitness in the Prominent Order Prymnesiales (Haptophyceae).</title>
        <authorList>
            <person name="Hovde B.T."/>
            <person name="Deodato C.R."/>
            <person name="Hunsperger H.M."/>
            <person name="Ryken S.A."/>
            <person name="Yost W."/>
            <person name="Jha R.K."/>
            <person name="Patterson J."/>
            <person name="Monnat R.J. Jr."/>
            <person name="Barlow S.B."/>
            <person name="Starkenburg S.R."/>
            <person name="Cattolico R.A."/>
        </authorList>
    </citation>
    <scope>NUCLEOTIDE SEQUENCE</scope>
    <source>
        <strain evidence="3">CCMP291</strain>
    </source>
</reference>
<protein>
    <submittedName>
        <fullName evidence="2">Metallophosphoesterase</fullName>
    </submittedName>
</protein>
<keyword evidence="3" id="KW-1185">Reference proteome</keyword>
<dbReference type="SUPFAM" id="SSF56300">
    <property type="entry name" value="Metallo-dependent phosphatases"/>
    <property type="match status" value="1"/>
</dbReference>
<organism evidence="2 3">
    <name type="scientific">Chrysochromulina tobinii</name>
    <dbReference type="NCBI Taxonomy" id="1460289"/>
    <lineage>
        <taxon>Eukaryota</taxon>
        <taxon>Haptista</taxon>
        <taxon>Haptophyta</taxon>
        <taxon>Prymnesiophyceae</taxon>
        <taxon>Prymnesiales</taxon>
        <taxon>Chrysochromulinaceae</taxon>
        <taxon>Chrysochromulina</taxon>
    </lineage>
</organism>
<dbReference type="Pfam" id="PF00149">
    <property type="entry name" value="Metallophos"/>
    <property type="match status" value="1"/>
</dbReference>
<dbReference type="GO" id="GO:0016787">
    <property type="term" value="F:hydrolase activity"/>
    <property type="evidence" value="ECO:0007669"/>
    <property type="project" value="InterPro"/>
</dbReference>
<evidence type="ECO:0000259" key="1">
    <source>
        <dbReference type="Pfam" id="PF00149"/>
    </source>
</evidence>
<feature type="domain" description="Calcineurin-like phosphoesterase" evidence="1">
    <location>
        <begin position="7"/>
        <end position="93"/>
    </location>
</feature>
<dbReference type="PANTHER" id="PTHR46546">
    <property type="entry name" value="SHEWANELLA-LIKE PROTEIN PHOSPHATASE 1"/>
    <property type="match status" value="1"/>
</dbReference>
<evidence type="ECO:0000313" key="3">
    <source>
        <dbReference type="Proteomes" id="UP000037460"/>
    </source>
</evidence>